<dbReference type="InterPro" id="IPR013717">
    <property type="entry name" value="PIG-P"/>
</dbReference>
<keyword evidence="2 5" id="KW-0812">Transmembrane</keyword>
<dbReference type="GO" id="GO:0016020">
    <property type="term" value="C:membrane"/>
    <property type="evidence" value="ECO:0007669"/>
    <property type="project" value="UniProtKB-SubCell"/>
</dbReference>
<name>K6URY1_PLACD</name>
<reference evidence="7 8" key="1">
    <citation type="journal article" date="2012" name="Nat. Genet.">
        <title>Plasmodium cynomolgi genome sequences provide insight into Plasmodium vivax and the monkey malaria clade.</title>
        <authorList>
            <person name="Tachibana S."/>
            <person name="Sullivan S.A."/>
            <person name="Kawai S."/>
            <person name="Nakamura S."/>
            <person name="Kim H.R."/>
            <person name="Goto N."/>
            <person name="Arisue N."/>
            <person name="Palacpac N.M.Q."/>
            <person name="Honma H."/>
            <person name="Yagi M."/>
            <person name="Tougan T."/>
            <person name="Katakai Y."/>
            <person name="Kaneko O."/>
            <person name="Mita T."/>
            <person name="Kita K."/>
            <person name="Yasutomi Y."/>
            <person name="Sutton P.L."/>
            <person name="Shakhbatyan R."/>
            <person name="Horii T."/>
            <person name="Yasunaga T."/>
            <person name="Barnwell J.W."/>
            <person name="Escalante A.A."/>
            <person name="Carlton J.M."/>
            <person name="Tanabe K."/>
        </authorList>
    </citation>
    <scope>NUCLEOTIDE SEQUENCE [LARGE SCALE GENOMIC DNA]</scope>
    <source>
        <strain evidence="7 8">B</strain>
    </source>
</reference>
<dbReference type="PANTHER" id="PTHR46346">
    <property type="entry name" value="PHOSPHATIDYLINOSITOL N-ACETYLGLUCOSAMINYLTRANSFERASE SUBUNIT P"/>
    <property type="match status" value="1"/>
</dbReference>
<evidence type="ECO:0000313" key="7">
    <source>
        <dbReference type="EMBL" id="GAB65924.1"/>
    </source>
</evidence>
<dbReference type="PANTHER" id="PTHR46346:SF1">
    <property type="entry name" value="PHOSPHATIDYLINOSITOL N-ACETYLGLUCOSAMINYLTRANSFERASE SUBUNIT P"/>
    <property type="match status" value="1"/>
</dbReference>
<evidence type="ECO:0000256" key="1">
    <source>
        <dbReference type="ARBA" id="ARBA00004141"/>
    </source>
</evidence>
<comment type="subcellular location">
    <subcellularLocation>
        <location evidence="1">Membrane</location>
        <topology evidence="1">Multi-pass membrane protein</topology>
    </subcellularLocation>
</comment>
<keyword evidence="3 5" id="KW-1133">Transmembrane helix</keyword>
<evidence type="ECO:0000256" key="4">
    <source>
        <dbReference type="ARBA" id="ARBA00023136"/>
    </source>
</evidence>
<dbReference type="Pfam" id="PF08510">
    <property type="entry name" value="PIG-P"/>
    <property type="match status" value="1"/>
</dbReference>
<evidence type="ECO:0000256" key="3">
    <source>
        <dbReference type="ARBA" id="ARBA00022989"/>
    </source>
</evidence>
<keyword evidence="4 5" id="KW-0472">Membrane</keyword>
<dbReference type="EMBL" id="DF157099">
    <property type="protein sequence ID" value="GAB65924.1"/>
    <property type="molecule type" value="Genomic_DNA"/>
</dbReference>
<dbReference type="InterPro" id="IPR052263">
    <property type="entry name" value="GPI_Anchor_Biosynth"/>
</dbReference>
<dbReference type="OMA" id="YWAAIIP"/>
<proteinExistence type="predicted"/>
<protein>
    <recommendedName>
        <fullName evidence="6">PIG-P domain-containing protein</fullName>
    </recommendedName>
</protein>
<dbReference type="RefSeq" id="XP_004221871.1">
    <property type="nucleotide sequence ID" value="XM_004221823.1"/>
</dbReference>
<evidence type="ECO:0000256" key="2">
    <source>
        <dbReference type="ARBA" id="ARBA00022692"/>
    </source>
</evidence>
<evidence type="ECO:0000259" key="6">
    <source>
        <dbReference type="Pfam" id="PF08510"/>
    </source>
</evidence>
<accession>K6URY1</accession>
<dbReference type="GO" id="GO:0005783">
    <property type="term" value="C:endoplasmic reticulum"/>
    <property type="evidence" value="ECO:0007669"/>
    <property type="project" value="TreeGrafter"/>
</dbReference>
<feature type="domain" description="PIG-P" evidence="6">
    <location>
        <begin position="6"/>
        <end position="123"/>
    </location>
</feature>
<gene>
    <name evidence="7" type="ORF">PCYB_074250</name>
</gene>
<organism evidence="7 8">
    <name type="scientific">Plasmodium cynomolgi (strain B)</name>
    <dbReference type="NCBI Taxonomy" id="1120755"/>
    <lineage>
        <taxon>Eukaryota</taxon>
        <taxon>Sar</taxon>
        <taxon>Alveolata</taxon>
        <taxon>Apicomplexa</taxon>
        <taxon>Aconoidasida</taxon>
        <taxon>Haemosporida</taxon>
        <taxon>Plasmodiidae</taxon>
        <taxon>Plasmodium</taxon>
        <taxon>Plasmodium (Plasmodium)</taxon>
    </lineage>
</organism>
<dbReference type="VEuPathDB" id="PlasmoDB:PCYB_074250"/>
<dbReference type="eggNOG" id="ENOG502QXPT">
    <property type="taxonomic scope" value="Eukaryota"/>
</dbReference>
<evidence type="ECO:0000256" key="5">
    <source>
        <dbReference type="SAM" id="Phobius"/>
    </source>
</evidence>
<sequence>MQSIKEGYAFFILYLSHILWASYLVWAFVFDDFLNVLSFPFPSKYWAAIIPCAIIFTSFCFILFTIIYSFVKTEPPTSMHLVEGYMEICKNGDVHSVFEEKMTESSLNRMNDLRIEQLNKLFYDTSLYFE</sequence>
<dbReference type="Proteomes" id="UP000006319">
    <property type="component" value="Chromosome 7"/>
</dbReference>
<dbReference type="PhylomeDB" id="K6URY1"/>
<keyword evidence="8" id="KW-1185">Reference proteome</keyword>
<dbReference type="GO" id="GO:0006506">
    <property type="term" value="P:GPI anchor biosynthetic process"/>
    <property type="evidence" value="ECO:0007669"/>
    <property type="project" value="TreeGrafter"/>
</dbReference>
<dbReference type="AlphaFoldDB" id="K6URY1"/>
<feature type="transmembrane region" description="Helical" evidence="5">
    <location>
        <begin position="46"/>
        <end position="71"/>
    </location>
</feature>
<dbReference type="OrthoDB" id="690928at2759"/>
<evidence type="ECO:0000313" key="8">
    <source>
        <dbReference type="Proteomes" id="UP000006319"/>
    </source>
</evidence>
<dbReference type="KEGG" id="pcy:PCYB_074250"/>
<feature type="transmembrane region" description="Helical" evidence="5">
    <location>
        <begin position="7"/>
        <end position="26"/>
    </location>
</feature>
<dbReference type="GeneID" id="14692272"/>